<organism evidence="1 2">
    <name type="scientific">Mycena sanguinolenta</name>
    <dbReference type="NCBI Taxonomy" id="230812"/>
    <lineage>
        <taxon>Eukaryota</taxon>
        <taxon>Fungi</taxon>
        <taxon>Dikarya</taxon>
        <taxon>Basidiomycota</taxon>
        <taxon>Agaricomycotina</taxon>
        <taxon>Agaricomycetes</taxon>
        <taxon>Agaricomycetidae</taxon>
        <taxon>Agaricales</taxon>
        <taxon>Marasmiineae</taxon>
        <taxon>Mycenaceae</taxon>
        <taxon>Mycena</taxon>
    </lineage>
</organism>
<accession>A0A8H7CPK0</accession>
<reference evidence="1" key="1">
    <citation type="submission" date="2020-05" db="EMBL/GenBank/DDBJ databases">
        <title>Mycena genomes resolve the evolution of fungal bioluminescence.</title>
        <authorList>
            <person name="Tsai I.J."/>
        </authorList>
    </citation>
    <scope>NUCLEOTIDE SEQUENCE</scope>
    <source>
        <strain evidence="1">160909Yilan</strain>
    </source>
</reference>
<gene>
    <name evidence="1" type="ORF">MSAN_02001400</name>
</gene>
<sequence>MPSPSTELEYPFRELPYSGLGDLACTGPVVNPASHAAINDIPVELLAYIFTLTLPAKIGTYSAVPLLSKRTPHKPWILGGPWALGQVCGLWRAVALSSPTLWTSFTLSTRLWERELPLMNMQLERSGTAPLDVCLTFAEGNPGPFQTFLLNLTSHCGWWRKVRIEGDLSRTPILTDVVWNKVGPSGIQDLFDSAANISRLAILVVSPRMVPLPLMAKIQSYKVSHTTWSTLSRDLPAAVSLVDCDIFGSGLDGLLTLPHLRRLAVSSRFLGHFVAPALQEICVTGLINFVPPFLRRSGCVLTRLMLFNFAGTGPDLISLLRSSPLIATLEIDFWPGSFPAFTALISALTIVAGTDADYLCPSLVSLSLGDREDRTDYPAFVAIVEMLRSRWRTPGRESPSLKRARIYLGNIRMKTSGKWKQWMQILVNEGMDVAVVESTRRDYPSMNSWRDNWTVI</sequence>
<proteinExistence type="predicted"/>
<comment type="caution">
    <text evidence="1">The sequence shown here is derived from an EMBL/GenBank/DDBJ whole genome shotgun (WGS) entry which is preliminary data.</text>
</comment>
<dbReference type="OrthoDB" id="3365698at2759"/>
<protein>
    <recommendedName>
        <fullName evidence="3">F-box domain-containing protein</fullName>
    </recommendedName>
</protein>
<dbReference type="Proteomes" id="UP000623467">
    <property type="component" value="Unassembled WGS sequence"/>
</dbReference>
<evidence type="ECO:0000313" key="2">
    <source>
        <dbReference type="Proteomes" id="UP000623467"/>
    </source>
</evidence>
<evidence type="ECO:0008006" key="3">
    <source>
        <dbReference type="Google" id="ProtNLM"/>
    </source>
</evidence>
<name>A0A8H7CPK0_9AGAR</name>
<keyword evidence="2" id="KW-1185">Reference proteome</keyword>
<dbReference type="EMBL" id="JACAZH010000024">
    <property type="protein sequence ID" value="KAF7342853.1"/>
    <property type="molecule type" value="Genomic_DNA"/>
</dbReference>
<evidence type="ECO:0000313" key="1">
    <source>
        <dbReference type="EMBL" id="KAF7342853.1"/>
    </source>
</evidence>
<dbReference type="AlphaFoldDB" id="A0A8H7CPK0"/>